<evidence type="ECO:0000313" key="3">
    <source>
        <dbReference type="Proteomes" id="UP000244069"/>
    </source>
</evidence>
<evidence type="ECO:0000256" key="1">
    <source>
        <dbReference type="SAM" id="SignalP"/>
    </source>
</evidence>
<dbReference type="OrthoDB" id="7308154at2"/>
<protein>
    <recommendedName>
        <fullName evidence="4">AAA+ family ATPase</fullName>
    </recommendedName>
</protein>
<dbReference type="Proteomes" id="UP000244069">
    <property type="component" value="Unassembled WGS sequence"/>
</dbReference>
<organism evidence="2 3">
    <name type="scientific">Allosediminivita pacifica</name>
    <dbReference type="NCBI Taxonomy" id="1267769"/>
    <lineage>
        <taxon>Bacteria</taxon>
        <taxon>Pseudomonadati</taxon>
        <taxon>Pseudomonadota</taxon>
        <taxon>Alphaproteobacteria</taxon>
        <taxon>Rhodobacterales</taxon>
        <taxon>Paracoccaceae</taxon>
        <taxon>Allosediminivita</taxon>
    </lineage>
</organism>
<evidence type="ECO:0000313" key="2">
    <source>
        <dbReference type="EMBL" id="PTX43862.1"/>
    </source>
</evidence>
<evidence type="ECO:0008006" key="4">
    <source>
        <dbReference type="Google" id="ProtNLM"/>
    </source>
</evidence>
<comment type="caution">
    <text evidence="2">The sequence shown here is derived from an EMBL/GenBank/DDBJ whole genome shotgun (WGS) entry which is preliminary data.</text>
</comment>
<accession>A0A2T6AJ81</accession>
<reference evidence="2 3" key="1">
    <citation type="submission" date="2018-04" db="EMBL/GenBank/DDBJ databases">
        <title>Genomic Encyclopedia of Archaeal and Bacterial Type Strains, Phase II (KMG-II): from individual species to whole genera.</title>
        <authorList>
            <person name="Goeker M."/>
        </authorList>
    </citation>
    <scope>NUCLEOTIDE SEQUENCE [LARGE SCALE GENOMIC DNA]</scope>
    <source>
        <strain evidence="2 3">DSM 29329</strain>
    </source>
</reference>
<feature type="chain" id="PRO_5015575073" description="AAA+ family ATPase" evidence="1">
    <location>
        <begin position="21"/>
        <end position="130"/>
    </location>
</feature>
<gene>
    <name evidence="2" type="ORF">C8N44_12474</name>
</gene>
<sequence length="130" mass="14081">MKRLVAAIALATLTSTAAPAQDSAPDDPSGEEGFSLMERGARQLLEGLGDEMAPMLRDLEGLASEMGPALRDFALQMGPALSDMMEQVGEWSNYHAPEMLPNGDIIIRRRTEDEGVPPIEDMPQGEEIEI</sequence>
<keyword evidence="3" id="KW-1185">Reference proteome</keyword>
<feature type="signal peptide" evidence="1">
    <location>
        <begin position="1"/>
        <end position="20"/>
    </location>
</feature>
<keyword evidence="1" id="KW-0732">Signal</keyword>
<proteinExistence type="predicted"/>
<name>A0A2T6AJ81_9RHOB</name>
<dbReference type="EMBL" id="QBKN01000024">
    <property type="protein sequence ID" value="PTX43862.1"/>
    <property type="molecule type" value="Genomic_DNA"/>
</dbReference>
<dbReference type="RefSeq" id="WP_107978013.1">
    <property type="nucleotide sequence ID" value="NZ_BMEZ01000024.1"/>
</dbReference>
<dbReference type="AlphaFoldDB" id="A0A2T6AJ81"/>